<dbReference type="GO" id="GO:0030864">
    <property type="term" value="C:cortical actin cytoskeleton"/>
    <property type="evidence" value="ECO:0007669"/>
    <property type="project" value="TreeGrafter"/>
</dbReference>
<dbReference type="GO" id="GO:0005884">
    <property type="term" value="C:actin filament"/>
    <property type="evidence" value="ECO:0007669"/>
    <property type="project" value="TreeGrafter"/>
</dbReference>
<keyword evidence="4" id="KW-0206">Cytoskeleton</keyword>
<dbReference type="GO" id="GO:0030427">
    <property type="term" value="C:site of polarized growth"/>
    <property type="evidence" value="ECO:0007669"/>
    <property type="project" value="TreeGrafter"/>
</dbReference>
<evidence type="ECO:0000256" key="2">
    <source>
        <dbReference type="ARBA" id="ARBA00022490"/>
    </source>
</evidence>
<dbReference type="GO" id="GO:0030833">
    <property type="term" value="P:regulation of actin filament polymerization"/>
    <property type="evidence" value="ECO:0007669"/>
    <property type="project" value="TreeGrafter"/>
</dbReference>
<reference evidence="7" key="1">
    <citation type="submission" date="2013-08" db="EMBL/GenBank/DDBJ databases">
        <title>Gene expansion shapes genome architecture in the human pathogen Lichtheimia corymbifera: an evolutionary genomics analysis in the ancient terrestrial Mucorales (Mucoromycotina).</title>
        <authorList>
            <person name="Schwartze V.U."/>
            <person name="Winter S."/>
            <person name="Shelest E."/>
            <person name="Marcet-Houben M."/>
            <person name="Horn F."/>
            <person name="Wehner S."/>
            <person name="Hoffmann K."/>
            <person name="Riege K."/>
            <person name="Sammeth M."/>
            <person name="Nowrousian M."/>
            <person name="Valiante V."/>
            <person name="Linde J."/>
            <person name="Jacobsen I.D."/>
            <person name="Marz M."/>
            <person name="Brakhage A.A."/>
            <person name="Gabaldon T."/>
            <person name="Bocker S."/>
            <person name="Voigt K."/>
        </authorList>
    </citation>
    <scope>NUCLEOTIDE SEQUENCE [LARGE SCALE GENOMIC DNA]</scope>
    <source>
        <strain evidence="7">FSU 9682</strain>
    </source>
</reference>
<evidence type="ECO:0000259" key="6">
    <source>
        <dbReference type="PROSITE" id="PS51263"/>
    </source>
</evidence>
<dbReference type="PANTHER" id="PTHR10829">
    <property type="entry name" value="CORTACTIN AND DREBRIN"/>
    <property type="match status" value="1"/>
</dbReference>
<dbReference type="GO" id="GO:0051015">
    <property type="term" value="F:actin filament binding"/>
    <property type="evidence" value="ECO:0007669"/>
    <property type="project" value="TreeGrafter"/>
</dbReference>
<evidence type="ECO:0000313" key="7">
    <source>
        <dbReference type="EMBL" id="CDH56239.1"/>
    </source>
</evidence>
<dbReference type="VEuPathDB" id="FungiDB:LCOR_07311.1"/>
<feature type="domain" description="ADF-H" evidence="6">
    <location>
        <begin position="75"/>
        <end position="208"/>
    </location>
</feature>
<evidence type="ECO:0000256" key="4">
    <source>
        <dbReference type="ARBA" id="ARBA00023212"/>
    </source>
</evidence>
<protein>
    <submittedName>
        <fullName evidence="7">Adf-like domain-containing protein</fullName>
    </submittedName>
</protein>
<dbReference type="Gene3D" id="3.40.20.10">
    <property type="entry name" value="Severin"/>
    <property type="match status" value="1"/>
</dbReference>
<dbReference type="PANTHER" id="PTHR10829:SF56">
    <property type="entry name" value="ADF-H DOMAIN-CONTAINING PROTEIN"/>
    <property type="match status" value="1"/>
</dbReference>
<evidence type="ECO:0000256" key="3">
    <source>
        <dbReference type="ARBA" id="ARBA00023203"/>
    </source>
</evidence>
<dbReference type="PROSITE" id="PS51263">
    <property type="entry name" value="ADF_H"/>
    <property type="match status" value="1"/>
</dbReference>
<evidence type="ECO:0000256" key="1">
    <source>
        <dbReference type="ARBA" id="ARBA00004245"/>
    </source>
</evidence>
<proteinExistence type="inferred from homology"/>
<comment type="similarity">
    <text evidence="5">Belongs to the actin-binding proteins ADF family. Coactosin subfamily.</text>
</comment>
<keyword evidence="3" id="KW-0009">Actin-binding</keyword>
<evidence type="ECO:0000313" key="8">
    <source>
        <dbReference type="Proteomes" id="UP000027586"/>
    </source>
</evidence>
<dbReference type="SUPFAM" id="SSF55753">
    <property type="entry name" value="Actin depolymerizing proteins"/>
    <property type="match status" value="1"/>
</dbReference>
<sequence length="222" mass="25191">MQTTHVTPVYENSHWTPFRNTMLSNNNNQDSLLLLDDYIREWKRCCCVGGAIHWGCCIKPTTYIFDSDTKKSIMSLNVTDPAIAEAYEDVRDDKSSTNWAFFDFADGKPDRLKVAGTGSGGLSEFVEQLKPELAGWGYVRMNMSNDEYSQRVKFVLVPWCGDSVGVMRKAKLSIQIADVKNILRNFHIEVPASSTHDLEENDIMTRLRRAGGANYDRQLSSY</sequence>
<dbReference type="CDD" id="cd11282">
    <property type="entry name" value="ADF_coactosin_like"/>
    <property type="match status" value="1"/>
</dbReference>
<dbReference type="InterPro" id="IPR029006">
    <property type="entry name" value="ADF-H/Gelsolin-like_dom_sf"/>
</dbReference>
<dbReference type="AlphaFoldDB" id="A0A068S1U2"/>
<dbReference type="Proteomes" id="UP000027586">
    <property type="component" value="Unassembled WGS sequence"/>
</dbReference>
<accession>A0A068S1U2</accession>
<keyword evidence="8" id="KW-1185">Reference proteome</keyword>
<evidence type="ECO:0000256" key="5">
    <source>
        <dbReference type="ARBA" id="ARBA00038052"/>
    </source>
</evidence>
<dbReference type="Pfam" id="PF00241">
    <property type="entry name" value="Cofilin_ADF"/>
    <property type="match status" value="1"/>
</dbReference>
<dbReference type="OrthoDB" id="20822at2759"/>
<dbReference type="FunFam" id="3.40.20.10:FF:000018">
    <property type="entry name" value="Coactosin-like 1"/>
    <property type="match status" value="1"/>
</dbReference>
<dbReference type="InterPro" id="IPR002108">
    <property type="entry name" value="ADF-H"/>
</dbReference>
<name>A0A068S1U2_9FUNG</name>
<gene>
    <name evidence="7" type="ORF">LCOR_07311.1</name>
</gene>
<dbReference type="EMBL" id="CBTN010000036">
    <property type="protein sequence ID" value="CDH56239.1"/>
    <property type="molecule type" value="Genomic_DNA"/>
</dbReference>
<comment type="subcellular location">
    <subcellularLocation>
        <location evidence="1">Cytoplasm</location>
        <location evidence="1">Cytoskeleton</location>
    </subcellularLocation>
</comment>
<keyword evidence="2" id="KW-0963">Cytoplasm</keyword>
<comment type="caution">
    <text evidence="7">The sequence shown here is derived from an EMBL/GenBank/DDBJ whole genome shotgun (WGS) entry which is preliminary data.</text>
</comment>
<dbReference type="SMART" id="SM00102">
    <property type="entry name" value="ADF"/>
    <property type="match status" value="1"/>
</dbReference>
<dbReference type="STRING" id="1263082.A0A068S1U2"/>
<organism evidence="7 8">
    <name type="scientific">Lichtheimia corymbifera JMRC:FSU:9682</name>
    <dbReference type="NCBI Taxonomy" id="1263082"/>
    <lineage>
        <taxon>Eukaryota</taxon>
        <taxon>Fungi</taxon>
        <taxon>Fungi incertae sedis</taxon>
        <taxon>Mucoromycota</taxon>
        <taxon>Mucoromycotina</taxon>
        <taxon>Mucoromycetes</taxon>
        <taxon>Mucorales</taxon>
        <taxon>Lichtheimiaceae</taxon>
        <taxon>Lichtheimia</taxon>
    </lineage>
</organism>